<evidence type="ECO:0000313" key="6">
    <source>
        <dbReference type="EMBL" id="RHL45612.1"/>
    </source>
</evidence>
<dbReference type="SUPFAM" id="SSF46785">
    <property type="entry name" value="Winged helix' DNA-binding domain"/>
    <property type="match status" value="1"/>
</dbReference>
<sequence>MYYPVSALLIEFLILSVVESQDSYGYEISQTVKIVADIKESTLYPILKKLEKNGYLATYSQEFQGRKRKYYSITDSGKEQLMYLNKEWISYRDTIDGIIEGRIRN</sequence>
<dbReference type="AlphaFoldDB" id="A0A174NQQ8"/>
<evidence type="ECO:0000313" key="3">
    <source>
        <dbReference type="EMBL" id="RGR49173.1"/>
    </source>
</evidence>
<dbReference type="Gene3D" id="1.10.10.10">
    <property type="entry name" value="Winged helix-like DNA-binding domain superfamily/Winged helix DNA-binding domain"/>
    <property type="match status" value="1"/>
</dbReference>
<dbReference type="Proteomes" id="UP000095413">
    <property type="component" value="Unassembled WGS sequence"/>
</dbReference>
<reference evidence="8 9" key="2">
    <citation type="submission" date="2018-08" db="EMBL/GenBank/DDBJ databases">
        <title>A genome reference for cultivated species of the human gut microbiota.</title>
        <authorList>
            <person name="Zou Y."/>
            <person name="Xue W."/>
            <person name="Luo G."/>
        </authorList>
    </citation>
    <scope>NUCLEOTIDE SEQUENCE [LARGE SCALE GENOMIC DNA]</scope>
    <source>
        <strain evidence="3 10">AF25-21</strain>
        <strain evidence="6 11">AF37-6AC</strain>
        <strain evidence="5 9">AM22-9LB</strain>
        <strain evidence="4 8">AM37-4AC</strain>
    </source>
</reference>
<organism evidence="2 7">
    <name type="scientific">Blautia obeum</name>
    <dbReference type="NCBI Taxonomy" id="40520"/>
    <lineage>
        <taxon>Bacteria</taxon>
        <taxon>Bacillati</taxon>
        <taxon>Bacillota</taxon>
        <taxon>Clostridia</taxon>
        <taxon>Lachnospirales</taxon>
        <taxon>Lachnospiraceae</taxon>
        <taxon>Blautia</taxon>
    </lineage>
</organism>
<dbReference type="OrthoDB" id="9808017at2"/>
<dbReference type="InterPro" id="IPR036388">
    <property type="entry name" value="WH-like_DNA-bd_sf"/>
</dbReference>
<dbReference type="Proteomes" id="UP000284220">
    <property type="component" value="Unassembled WGS sequence"/>
</dbReference>
<evidence type="ECO:0000259" key="1">
    <source>
        <dbReference type="Pfam" id="PF03551"/>
    </source>
</evidence>
<dbReference type="EMBL" id="QROS01000009">
    <property type="protein sequence ID" value="RHL45612.1"/>
    <property type="molecule type" value="Genomic_DNA"/>
</dbReference>
<evidence type="ECO:0000313" key="5">
    <source>
        <dbReference type="EMBL" id="RHG13342.1"/>
    </source>
</evidence>
<dbReference type="EMBL" id="QRUH01000006">
    <property type="protein sequence ID" value="RGR49173.1"/>
    <property type="molecule type" value="Genomic_DNA"/>
</dbReference>
<feature type="domain" description="Transcription regulator PadR N-terminal" evidence="1">
    <location>
        <begin position="14"/>
        <end position="81"/>
    </location>
</feature>
<gene>
    <name evidence="6" type="ORF">DW021_12270</name>
    <name evidence="5" type="ORF">DW272_17220</name>
    <name evidence="4" type="ORF">DW859_11950</name>
    <name evidence="3" type="ORF">DWY46_09380</name>
    <name evidence="2" type="ORF">ERS852533_01559</name>
</gene>
<evidence type="ECO:0000313" key="7">
    <source>
        <dbReference type="Proteomes" id="UP000095413"/>
    </source>
</evidence>
<dbReference type="Proteomes" id="UP000265808">
    <property type="component" value="Unassembled WGS sequence"/>
</dbReference>
<evidence type="ECO:0000313" key="11">
    <source>
        <dbReference type="Proteomes" id="UP000285897"/>
    </source>
</evidence>
<accession>A0A174NQQ8</accession>
<evidence type="ECO:0000313" key="2">
    <source>
        <dbReference type="EMBL" id="CUP49926.1"/>
    </source>
</evidence>
<dbReference type="Proteomes" id="UP000285839">
    <property type="component" value="Unassembled WGS sequence"/>
</dbReference>
<evidence type="ECO:0000313" key="4">
    <source>
        <dbReference type="EMBL" id="RHC05269.1"/>
    </source>
</evidence>
<dbReference type="InterPro" id="IPR005149">
    <property type="entry name" value="Tscrpt_reg_PadR_N"/>
</dbReference>
<dbReference type="InterPro" id="IPR052509">
    <property type="entry name" value="Metal_resp_DNA-bind_regulator"/>
</dbReference>
<reference evidence="2 7" key="1">
    <citation type="submission" date="2015-09" db="EMBL/GenBank/DDBJ databases">
        <authorList>
            <consortium name="Pathogen Informatics"/>
        </authorList>
    </citation>
    <scope>NUCLEOTIDE SEQUENCE [LARGE SCALE GENOMIC DNA]</scope>
    <source>
        <strain evidence="2 7">2789STDY5834921</strain>
    </source>
</reference>
<evidence type="ECO:0000313" key="8">
    <source>
        <dbReference type="Proteomes" id="UP000265808"/>
    </source>
</evidence>
<dbReference type="EMBL" id="CZBA01000007">
    <property type="protein sequence ID" value="CUP49926.1"/>
    <property type="molecule type" value="Genomic_DNA"/>
</dbReference>
<dbReference type="Pfam" id="PF03551">
    <property type="entry name" value="PadR"/>
    <property type="match status" value="1"/>
</dbReference>
<dbReference type="EMBL" id="QSHL01000008">
    <property type="protein sequence ID" value="RHC05269.1"/>
    <property type="molecule type" value="Genomic_DNA"/>
</dbReference>
<dbReference type="InterPro" id="IPR036390">
    <property type="entry name" value="WH_DNA-bd_sf"/>
</dbReference>
<protein>
    <submittedName>
        <fullName evidence="2">Lineage-specific thermal regulator protein</fullName>
    </submittedName>
    <submittedName>
        <fullName evidence="3">PadR family transcriptional regulator</fullName>
    </submittedName>
</protein>
<dbReference type="PANTHER" id="PTHR33169:SF14">
    <property type="entry name" value="TRANSCRIPTIONAL REGULATOR RV3488"/>
    <property type="match status" value="1"/>
</dbReference>
<dbReference type="RefSeq" id="WP_055055929.1">
    <property type="nucleotide sequence ID" value="NZ_CZBA01000007.1"/>
</dbReference>
<dbReference type="Proteomes" id="UP000285897">
    <property type="component" value="Unassembled WGS sequence"/>
</dbReference>
<evidence type="ECO:0000313" key="10">
    <source>
        <dbReference type="Proteomes" id="UP000285839"/>
    </source>
</evidence>
<proteinExistence type="predicted"/>
<dbReference type="PANTHER" id="PTHR33169">
    <property type="entry name" value="PADR-FAMILY TRANSCRIPTIONAL REGULATOR"/>
    <property type="match status" value="1"/>
</dbReference>
<name>A0A174NQQ8_9FIRM</name>
<dbReference type="EMBL" id="QRHZ01000018">
    <property type="protein sequence ID" value="RHG13342.1"/>
    <property type="molecule type" value="Genomic_DNA"/>
</dbReference>
<evidence type="ECO:0000313" key="9">
    <source>
        <dbReference type="Proteomes" id="UP000284220"/>
    </source>
</evidence>